<sequence>MQIFATGPDSPTLCQSKVSLNNFLAIAFDRLEEPLLVRCVNEVLKGGGELSDAEFIRRSQPVSISEDLMDDFAIIAQGPAKRNASKSSLRNLLKNFTGKKEKE</sequence>
<proteinExistence type="predicted"/>
<gene>
    <name evidence="1" type="ORF">Tcan_18290</name>
</gene>
<keyword evidence="2" id="KW-1185">Reference proteome</keyword>
<protein>
    <submittedName>
        <fullName evidence="1">Uncharacterized protein</fullName>
    </submittedName>
</protein>
<dbReference type="STRING" id="6265.A0A0B2VEX1"/>
<organism evidence="1 2">
    <name type="scientific">Toxocara canis</name>
    <name type="common">Canine roundworm</name>
    <dbReference type="NCBI Taxonomy" id="6265"/>
    <lineage>
        <taxon>Eukaryota</taxon>
        <taxon>Metazoa</taxon>
        <taxon>Ecdysozoa</taxon>
        <taxon>Nematoda</taxon>
        <taxon>Chromadorea</taxon>
        <taxon>Rhabditida</taxon>
        <taxon>Spirurina</taxon>
        <taxon>Ascaridomorpha</taxon>
        <taxon>Ascaridoidea</taxon>
        <taxon>Toxocaridae</taxon>
        <taxon>Toxocara</taxon>
    </lineage>
</organism>
<evidence type="ECO:0000313" key="2">
    <source>
        <dbReference type="Proteomes" id="UP000031036"/>
    </source>
</evidence>
<dbReference type="Proteomes" id="UP000031036">
    <property type="component" value="Unassembled WGS sequence"/>
</dbReference>
<comment type="caution">
    <text evidence="1">The sequence shown here is derived from an EMBL/GenBank/DDBJ whole genome shotgun (WGS) entry which is preliminary data.</text>
</comment>
<dbReference type="AlphaFoldDB" id="A0A0B2VEX1"/>
<reference evidence="1 2" key="1">
    <citation type="submission" date="2014-11" db="EMBL/GenBank/DDBJ databases">
        <title>Genetic blueprint of the zoonotic pathogen Toxocara canis.</title>
        <authorList>
            <person name="Zhu X.-Q."/>
            <person name="Korhonen P.K."/>
            <person name="Cai H."/>
            <person name="Young N.D."/>
            <person name="Nejsum P."/>
            <person name="von Samson-Himmelstjerna G."/>
            <person name="Boag P.R."/>
            <person name="Tan P."/>
            <person name="Li Q."/>
            <person name="Min J."/>
            <person name="Yang Y."/>
            <person name="Wang X."/>
            <person name="Fang X."/>
            <person name="Hall R.S."/>
            <person name="Hofmann A."/>
            <person name="Sternberg P.W."/>
            <person name="Jex A.R."/>
            <person name="Gasser R.B."/>
        </authorList>
    </citation>
    <scope>NUCLEOTIDE SEQUENCE [LARGE SCALE GENOMIC DNA]</scope>
    <source>
        <strain evidence="1">PN_DK_2014</strain>
    </source>
</reference>
<dbReference type="EMBL" id="JPKZ01001800">
    <property type="protein sequence ID" value="KHN80004.1"/>
    <property type="molecule type" value="Genomic_DNA"/>
</dbReference>
<name>A0A0B2VEX1_TOXCA</name>
<dbReference type="OrthoDB" id="193023at2759"/>
<evidence type="ECO:0000313" key="1">
    <source>
        <dbReference type="EMBL" id="KHN80004.1"/>
    </source>
</evidence>
<accession>A0A0B2VEX1</accession>